<dbReference type="AlphaFoldDB" id="K0YER2"/>
<evidence type="ECO:0000256" key="2">
    <source>
        <dbReference type="ARBA" id="ARBA00022475"/>
    </source>
</evidence>
<dbReference type="InterPro" id="IPR022791">
    <property type="entry name" value="L-PG_synthase/AglD"/>
</dbReference>
<evidence type="ECO:0000256" key="4">
    <source>
        <dbReference type="ARBA" id="ARBA00022989"/>
    </source>
</evidence>
<feature type="transmembrane region" description="Helical" evidence="6">
    <location>
        <begin position="34"/>
        <end position="56"/>
    </location>
</feature>
<proteinExistence type="predicted"/>
<keyword evidence="8" id="KW-1185">Reference proteome</keyword>
<name>K0YER2_9CORY</name>
<dbReference type="Proteomes" id="UP000006078">
    <property type="component" value="Unassembled WGS sequence"/>
</dbReference>
<dbReference type="HOGENOM" id="CLU_048247_0_0_11"/>
<keyword evidence="2" id="KW-1003">Cell membrane</keyword>
<comment type="subcellular location">
    <subcellularLocation>
        <location evidence="1">Cell membrane</location>
        <topology evidence="1">Multi-pass membrane protein</topology>
    </subcellularLocation>
</comment>
<evidence type="ECO:0000256" key="5">
    <source>
        <dbReference type="ARBA" id="ARBA00023136"/>
    </source>
</evidence>
<evidence type="ECO:0000313" key="8">
    <source>
        <dbReference type="Proteomes" id="UP000006078"/>
    </source>
</evidence>
<dbReference type="eggNOG" id="COG0392">
    <property type="taxonomic scope" value="Bacteria"/>
</dbReference>
<dbReference type="Pfam" id="PF03706">
    <property type="entry name" value="LPG_synthase_TM"/>
    <property type="match status" value="1"/>
</dbReference>
<feature type="transmembrane region" description="Helical" evidence="6">
    <location>
        <begin position="107"/>
        <end position="132"/>
    </location>
</feature>
<feature type="transmembrane region" description="Helical" evidence="6">
    <location>
        <begin position="138"/>
        <end position="160"/>
    </location>
</feature>
<comment type="caution">
    <text evidence="7">The sequence shown here is derived from an EMBL/GenBank/DDBJ whole genome shotgun (WGS) entry which is preliminary data.</text>
</comment>
<feature type="transmembrane region" description="Helical" evidence="6">
    <location>
        <begin position="286"/>
        <end position="311"/>
    </location>
</feature>
<dbReference type="RefSeq" id="WP_004601324.1">
    <property type="nucleotide sequence ID" value="NZ_HF541867.1"/>
</dbReference>
<dbReference type="EMBL" id="AHAE01000069">
    <property type="protein sequence ID" value="EJZ81613.1"/>
    <property type="molecule type" value="Genomic_DNA"/>
</dbReference>
<keyword evidence="3 6" id="KW-0812">Transmembrane</keyword>
<feature type="transmembrane region" description="Helical" evidence="6">
    <location>
        <begin position="210"/>
        <end position="235"/>
    </location>
</feature>
<dbReference type="PANTHER" id="PTHR39087">
    <property type="entry name" value="UPF0104 MEMBRANE PROTEIN MJ1595"/>
    <property type="match status" value="1"/>
</dbReference>
<dbReference type="NCBIfam" id="TIGR00374">
    <property type="entry name" value="flippase-like domain"/>
    <property type="match status" value="1"/>
</dbReference>
<gene>
    <name evidence="7" type="ORF">HMPREF9719_01434</name>
</gene>
<evidence type="ECO:0000313" key="7">
    <source>
        <dbReference type="EMBL" id="EJZ81613.1"/>
    </source>
</evidence>
<dbReference type="STRING" id="29321.AAV33_06855"/>
<dbReference type="PANTHER" id="PTHR39087:SF2">
    <property type="entry name" value="UPF0104 MEMBRANE PROTEIN MJ1595"/>
    <property type="match status" value="1"/>
</dbReference>
<evidence type="ECO:0000256" key="1">
    <source>
        <dbReference type="ARBA" id="ARBA00004651"/>
    </source>
</evidence>
<reference evidence="7 8" key="1">
    <citation type="submission" date="2012-08" db="EMBL/GenBank/DDBJ databases">
        <title>The Genome Sequence of Turicella otitidis ATCC 51513.</title>
        <authorList>
            <consortium name="The Broad Institute Genome Sequencing Platform"/>
            <person name="Earl A."/>
            <person name="Ward D."/>
            <person name="Feldgarden M."/>
            <person name="Gevers D."/>
            <person name="Huys G."/>
            <person name="Walker B."/>
            <person name="Young S.K."/>
            <person name="Zeng Q."/>
            <person name="Gargeya S."/>
            <person name="Fitzgerald M."/>
            <person name="Haas B."/>
            <person name="Abouelleil A."/>
            <person name="Alvarado L."/>
            <person name="Arachchi H.M."/>
            <person name="Berlin A.M."/>
            <person name="Chapman S.B."/>
            <person name="Goldberg J."/>
            <person name="Griggs A."/>
            <person name="Gujja S."/>
            <person name="Hansen M."/>
            <person name="Howarth C."/>
            <person name="Imamovic A."/>
            <person name="Larimer J."/>
            <person name="McCowen C."/>
            <person name="Montmayeur A."/>
            <person name="Murphy C."/>
            <person name="Neiman D."/>
            <person name="Pearson M."/>
            <person name="Priest M."/>
            <person name="Roberts A."/>
            <person name="Saif S."/>
            <person name="Shea T."/>
            <person name="Sisk P."/>
            <person name="Sykes S."/>
            <person name="Wortman J."/>
            <person name="Nusbaum C."/>
            <person name="Birren B."/>
        </authorList>
    </citation>
    <scope>NUCLEOTIDE SEQUENCE [LARGE SCALE GENOMIC DNA]</scope>
    <source>
        <strain evidence="7 8">ATCC 51513</strain>
    </source>
</reference>
<evidence type="ECO:0000256" key="3">
    <source>
        <dbReference type="ARBA" id="ARBA00022692"/>
    </source>
</evidence>
<protein>
    <submittedName>
        <fullName evidence="7">Uncharacterized protein</fullName>
    </submittedName>
</protein>
<evidence type="ECO:0000256" key="6">
    <source>
        <dbReference type="SAM" id="Phobius"/>
    </source>
</evidence>
<keyword evidence="4 6" id="KW-1133">Transmembrane helix</keyword>
<dbReference type="GO" id="GO:0005886">
    <property type="term" value="C:plasma membrane"/>
    <property type="evidence" value="ECO:0007669"/>
    <property type="project" value="UniProtKB-SubCell"/>
</dbReference>
<organism evidence="7 8">
    <name type="scientific">Corynebacterium otitidis ATCC 51513</name>
    <dbReference type="NCBI Taxonomy" id="883169"/>
    <lineage>
        <taxon>Bacteria</taxon>
        <taxon>Bacillati</taxon>
        <taxon>Actinomycetota</taxon>
        <taxon>Actinomycetes</taxon>
        <taxon>Mycobacteriales</taxon>
        <taxon>Corynebacteriaceae</taxon>
        <taxon>Corynebacterium</taxon>
    </lineage>
</organism>
<keyword evidence="5 6" id="KW-0472">Membrane</keyword>
<accession>K0YER2</accession>
<sequence>MLAVVGILALLAWRHTDLIADGFEALRGASPQAVALAIGAMALVMASQAEVMVVLLRAAGVPTRRSSANVLGLAANAFSNSLPGGPAISAAFIFREQMRWGATTVVAGWYLVVSGILAGIAMAFFGLAALLFVNVDGLHPVSLGLSLAGGAAVIAALMWAGRNTQAIGGILHRAVRAFNRLCRAPEDRFSEQVEAIARQLRAVAVSPWRLLLAFFWSAANWAFELACLTLCIYAVGGEPDLAGVALSFVIAKLVAKAQITPGGLGPVDIALTSALVPLASIPSGQAVAAIIVFRLINFGLTTLVGWLAFLWSWVVSRRLRRAPVAAAPGGSPARRADGP</sequence>